<comment type="caution">
    <text evidence="7">The sequence shown here is derived from an EMBL/GenBank/DDBJ whole genome shotgun (WGS) entry which is preliminary data.</text>
</comment>
<keyword evidence="8" id="KW-1185">Reference proteome</keyword>
<dbReference type="Gene3D" id="3.30.160.60">
    <property type="entry name" value="Classic Zinc Finger"/>
    <property type="match status" value="1"/>
</dbReference>
<dbReference type="PANTHER" id="PTHR12786:SF2">
    <property type="entry name" value="SPLICING FACTOR 3A SUBUNIT 3"/>
    <property type="match status" value="1"/>
</dbReference>
<sequence length="486" mass="58108">MFTTLERKRQISEDLELIENAIVKRLCINPGILNNDTNTNTNFEKSTTIMMKHEINKLINCYETQLNELKNVMNDDDSILHDLKILTSDNLINYKSYNNNNTNIDHQIYEFFSSDENFPIIKKQLDNNECKNNEKYNYLSKYASDLNKMEIFDKFEHFGDFLNLREFYNIWKSLHNEQIDYKQYVKDITKRSNIILTITNQQQYEDYLTQLLHYLLNFYERLNPFNPIPILEETNSFKHDSHYCLSCCKLFSNESSYNSHLQGKKHLKNQLKFSQILTTESKILSMIGNLENIWINTINEIERFELLTYREREMEKKGIGKKLPISTYHKAPIKLFLYNNNDEINDLNIKNDEIEDEEMLNNPLNLPIGLDGKPIPFWLWKLKGLSHIFQCEICDNEKFQGRSNFNKHFNNEKHREGLKKMGINVKDFKYFKDINNKKEIEEIINYLNKKNREEIQFNDDSEQVEDEFGNLMNKKVYEQLKKQGLL</sequence>
<dbReference type="InterPro" id="IPR000690">
    <property type="entry name" value="Matrin/U1-C_Znf_C2H2"/>
</dbReference>
<accession>A0AAV5RB68</accession>
<gene>
    <name evidence="7" type="ORF">DAPK24_049400</name>
</gene>
<dbReference type="GO" id="GO:0005681">
    <property type="term" value="C:spliceosomal complex"/>
    <property type="evidence" value="ECO:0007669"/>
    <property type="project" value="InterPro"/>
</dbReference>
<evidence type="ECO:0000313" key="8">
    <source>
        <dbReference type="Proteomes" id="UP001378960"/>
    </source>
</evidence>
<dbReference type="Proteomes" id="UP001378960">
    <property type="component" value="Unassembled WGS sequence"/>
</dbReference>
<name>A0AAV5RB68_PICKL</name>
<reference evidence="7 8" key="1">
    <citation type="journal article" date="2023" name="Elife">
        <title>Identification of key yeast species and microbe-microbe interactions impacting larval growth of Drosophila in the wild.</title>
        <authorList>
            <person name="Mure A."/>
            <person name="Sugiura Y."/>
            <person name="Maeda R."/>
            <person name="Honda K."/>
            <person name="Sakurai N."/>
            <person name="Takahashi Y."/>
            <person name="Watada M."/>
            <person name="Katoh T."/>
            <person name="Gotoh A."/>
            <person name="Gotoh Y."/>
            <person name="Taniguchi I."/>
            <person name="Nakamura K."/>
            <person name="Hayashi T."/>
            <person name="Katayama T."/>
            <person name="Uemura T."/>
            <person name="Hattori Y."/>
        </authorList>
    </citation>
    <scope>NUCLEOTIDE SEQUENCE [LARGE SCALE GENOMIC DNA]</scope>
    <source>
        <strain evidence="7 8">PK-24</strain>
    </source>
</reference>
<dbReference type="PROSITE" id="PS50171">
    <property type="entry name" value="ZF_MATRIN"/>
    <property type="match status" value="1"/>
</dbReference>
<dbReference type="InterPro" id="IPR003604">
    <property type="entry name" value="Matrin/U1-like-C_Znf_C2H2"/>
</dbReference>
<evidence type="ECO:0000259" key="6">
    <source>
        <dbReference type="PROSITE" id="PS50171"/>
    </source>
</evidence>
<organism evidence="7 8">
    <name type="scientific">Pichia kluyveri</name>
    <name type="common">Yeast</name>
    <dbReference type="NCBI Taxonomy" id="36015"/>
    <lineage>
        <taxon>Eukaryota</taxon>
        <taxon>Fungi</taxon>
        <taxon>Dikarya</taxon>
        <taxon>Ascomycota</taxon>
        <taxon>Saccharomycotina</taxon>
        <taxon>Pichiomycetes</taxon>
        <taxon>Pichiales</taxon>
        <taxon>Pichiaceae</taxon>
        <taxon>Pichia</taxon>
    </lineage>
</organism>
<feature type="domain" description="Matrin-type" evidence="6">
    <location>
        <begin position="389"/>
        <end position="420"/>
    </location>
</feature>
<dbReference type="AlphaFoldDB" id="A0AAV5RB68"/>
<evidence type="ECO:0000256" key="4">
    <source>
        <dbReference type="ARBA" id="ARBA00022833"/>
    </source>
</evidence>
<dbReference type="SUPFAM" id="SSF57667">
    <property type="entry name" value="beta-beta-alpha zinc fingers"/>
    <property type="match status" value="1"/>
</dbReference>
<dbReference type="PANTHER" id="PTHR12786">
    <property type="entry name" value="SPLICING FACTOR SF3A-RELATED"/>
    <property type="match status" value="1"/>
</dbReference>
<dbReference type="InterPro" id="IPR013087">
    <property type="entry name" value="Znf_C2H2_type"/>
</dbReference>
<evidence type="ECO:0000256" key="3">
    <source>
        <dbReference type="ARBA" id="ARBA00022771"/>
    </source>
</evidence>
<dbReference type="SMART" id="SM00451">
    <property type="entry name" value="ZnF_U1"/>
    <property type="match status" value="2"/>
</dbReference>
<dbReference type="InterPro" id="IPR051421">
    <property type="entry name" value="RNA_Proc_DNA_Dmg_Regulator"/>
</dbReference>
<evidence type="ECO:0000256" key="5">
    <source>
        <dbReference type="ARBA" id="ARBA00023242"/>
    </source>
</evidence>
<keyword evidence="2" id="KW-0479">Metal-binding</keyword>
<dbReference type="GO" id="GO:0008270">
    <property type="term" value="F:zinc ion binding"/>
    <property type="evidence" value="ECO:0007669"/>
    <property type="project" value="UniProtKB-KW"/>
</dbReference>
<dbReference type="GO" id="GO:0000398">
    <property type="term" value="P:mRNA splicing, via spliceosome"/>
    <property type="evidence" value="ECO:0007669"/>
    <property type="project" value="InterPro"/>
</dbReference>
<dbReference type="InterPro" id="IPR024598">
    <property type="entry name" value="SF3a60/Prp9_C"/>
</dbReference>
<protein>
    <submittedName>
        <fullName evidence="7">SF3a splicing factor complex subunit</fullName>
    </submittedName>
</protein>
<keyword evidence="5" id="KW-0539">Nucleus</keyword>
<dbReference type="InterPro" id="IPR036236">
    <property type="entry name" value="Znf_C2H2_sf"/>
</dbReference>
<evidence type="ECO:0000256" key="2">
    <source>
        <dbReference type="ARBA" id="ARBA00022723"/>
    </source>
</evidence>
<dbReference type="Pfam" id="PF12874">
    <property type="entry name" value="zf-met"/>
    <property type="match status" value="1"/>
</dbReference>
<keyword evidence="4" id="KW-0862">Zinc</keyword>
<evidence type="ECO:0000256" key="1">
    <source>
        <dbReference type="ARBA" id="ARBA00004123"/>
    </source>
</evidence>
<dbReference type="Pfam" id="PF11931">
    <property type="entry name" value="SF3a60_Prp9_C"/>
    <property type="match status" value="1"/>
</dbReference>
<dbReference type="SMART" id="SM00355">
    <property type="entry name" value="ZnF_C2H2"/>
    <property type="match status" value="2"/>
</dbReference>
<proteinExistence type="predicted"/>
<dbReference type="PROSITE" id="PS00028">
    <property type="entry name" value="ZINC_FINGER_C2H2_1"/>
    <property type="match status" value="1"/>
</dbReference>
<dbReference type="EMBL" id="BTGB01000009">
    <property type="protein sequence ID" value="GMM48342.1"/>
    <property type="molecule type" value="Genomic_DNA"/>
</dbReference>
<keyword evidence="3" id="KW-0863">Zinc-finger</keyword>
<evidence type="ECO:0000313" key="7">
    <source>
        <dbReference type="EMBL" id="GMM48342.1"/>
    </source>
</evidence>
<dbReference type="GO" id="GO:0003723">
    <property type="term" value="F:RNA binding"/>
    <property type="evidence" value="ECO:0007669"/>
    <property type="project" value="InterPro"/>
</dbReference>
<comment type="subcellular location">
    <subcellularLocation>
        <location evidence="1">Nucleus</location>
    </subcellularLocation>
</comment>